<keyword evidence="2" id="KW-0472">Membrane</keyword>
<keyword evidence="2" id="KW-0812">Transmembrane</keyword>
<dbReference type="EMBL" id="JADEWU010000008">
    <property type="protein sequence ID" value="MBE9142723.1"/>
    <property type="molecule type" value="Genomic_DNA"/>
</dbReference>
<sequence>MNNQTRNNSYSNRNTPSEHGYTSEPVRDEYIRQTERTKANNEAAWGTLIGIGIATLLALGIGSLVWPSLFKPNDPQAPTVGPEQTESNIPNNEPRTQEPQRDTVIIERNRTQVVPVPVETPQAPSPQPTPNVDVTVPPAAPQPAPNVDVTAPPTTPETSPNTLPNTDGTLLDTNPRPTSDPSVQPPRASDTEGSGETTTPAEQPQSRLDSTTPDELVSKTQTQTGNSSGLFQGRRD</sequence>
<evidence type="ECO:0000256" key="1">
    <source>
        <dbReference type="SAM" id="MobiDB-lite"/>
    </source>
</evidence>
<keyword evidence="2" id="KW-1133">Transmembrane helix</keyword>
<dbReference type="Proteomes" id="UP000640725">
    <property type="component" value="Unassembled WGS sequence"/>
</dbReference>
<feature type="compositionally biased region" description="Basic and acidic residues" evidence="1">
    <location>
        <begin position="95"/>
        <end position="110"/>
    </location>
</feature>
<feature type="compositionally biased region" description="Polar residues" evidence="1">
    <location>
        <begin position="191"/>
        <end position="230"/>
    </location>
</feature>
<evidence type="ECO:0000256" key="2">
    <source>
        <dbReference type="SAM" id="Phobius"/>
    </source>
</evidence>
<feature type="transmembrane region" description="Helical" evidence="2">
    <location>
        <begin position="43"/>
        <end position="66"/>
    </location>
</feature>
<feature type="compositionally biased region" description="Polar residues" evidence="1">
    <location>
        <begin position="156"/>
        <end position="182"/>
    </location>
</feature>
<proteinExistence type="predicted"/>
<comment type="caution">
    <text evidence="3">The sequence shown here is derived from an EMBL/GenBank/DDBJ whole genome shotgun (WGS) entry which is preliminary data.</text>
</comment>
<evidence type="ECO:0000313" key="4">
    <source>
        <dbReference type="Proteomes" id="UP000640725"/>
    </source>
</evidence>
<feature type="compositionally biased region" description="Polar residues" evidence="1">
    <location>
        <begin position="82"/>
        <end position="94"/>
    </location>
</feature>
<accession>A0ABR9U8D4</accession>
<dbReference type="RefSeq" id="WP_193868370.1">
    <property type="nucleotide sequence ID" value="NZ_JADEWU010000008.1"/>
</dbReference>
<protein>
    <recommendedName>
        <fullName evidence="5">Serine/threonine protein kinase</fullName>
    </recommendedName>
</protein>
<name>A0ABR9U8D4_9CYAN</name>
<gene>
    <name evidence="3" type="ORF">IQ236_05730</name>
</gene>
<keyword evidence="4" id="KW-1185">Reference proteome</keyword>
<organism evidence="3 4">
    <name type="scientific">Planktothrix mougeotii LEGE 06226</name>
    <dbReference type="NCBI Taxonomy" id="1828728"/>
    <lineage>
        <taxon>Bacteria</taxon>
        <taxon>Bacillati</taxon>
        <taxon>Cyanobacteriota</taxon>
        <taxon>Cyanophyceae</taxon>
        <taxon>Oscillatoriophycideae</taxon>
        <taxon>Oscillatoriales</taxon>
        <taxon>Microcoleaceae</taxon>
        <taxon>Planktothrix</taxon>
    </lineage>
</organism>
<feature type="region of interest" description="Disordered" evidence="1">
    <location>
        <begin position="75"/>
        <end position="236"/>
    </location>
</feature>
<evidence type="ECO:0008006" key="5">
    <source>
        <dbReference type="Google" id="ProtNLM"/>
    </source>
</evidence>
<reference evidence="3 4" key="1">
    <citation type="submission" date="2020-10" db="EMBL/GenBank/DDBJ databases">
        <authorList>
            <person name="Castelo-Branco R."/>
            <person name="Eusebio N."/>
            <person name="Adriana R."/>
            <person name="Vieira A."/>
            <person name="Brugerolle De Fraissinette N."/>
            <person name="Rezende De Castro R."/>
            <person name="Schneider M.P."/>
            <person name="Vasconcelos V."/>
            <person name="Leao P.N."/>
        </authorList>
    </citation>
    <scope>NUCLEOTIDE SEQUENCE [LARGE SCALE GENOMIC DNA]</scope>
    <source>
        <strain evidence="3 4">LEGE 06226</strain>
    </source>
</reference>
<feature type="region of interest" description="Disordered" evidence="1">
    <location>
        <begin position="1"/>
        <end position="27"/>
    </location>
</feature>
<feature type="compositionally biased region" description="Polar residues" evidence="1">
    <location>
        <begin position="1"/>
        <end position="17"/>
    </location>
</feature>
<evidence type="ECO:0000313" key="3">
    <source>
        <dbReference type="EMBL" id="MBE9142723.1"/>
    </source>
</evidence>
<feature type="compositionally biased region" description="Low complexity" evidence="1">
    <location>
        <begin position="111"/>
        <end position="122"/>
    </location>
</feature>